<sequence length="829" mass="91567">MSFTVKCLTVTFQIIYCYFTMNHVAQVSFQVDAFGRKFILDVELNHDLLSSGYVEKHLSENGKTVEAEHCYYQGKVRDVPHSFVALSTCHGLHGMFFDGNHTYMIEPGGQGSSSSSVCLYDKSLVSLQAPRASRSVDDETKYIELMVINDHLMYKKHRLSVGHTNNKAKTVVNIADMIFREQLNTRIVLVAMETWSADNKFNIDDDPMVTLKEFMKYRKDFIKERCDSVHLFSGNRFHSSWGGASYMGGVCSLTKGGGVNEYGKTDEMAITLAQSLGQNIGIFSDKKRILNGECKCDDRWTGCIMDDIGFYLPKKFSDCNVEEYHNFLNSGGGSCLFNKPLKLLDPPECGNGFVEPGEECDCGSPAECAREGDQCCKNCTLTQGSNCSNGLCCNNCQMEYMGVVCRDAVNDCDIPENCTGNSSQCPPNVHKMDGYTCEKDQGRCFNGRCKTKDRQCKYIWGEKATAADKFCYEKLNIEGTEKGNCGKDKDTWIQCNKQDVHCGYLLCSNISPAPRLGELQGGLTSFSVARHSASLDCSGAHVVIDGDSDLGYVEDGTACGTDSICFNHKCLPVQQFNFSTCPGTTDKSICSGHGVCSNELKCVCHLGWAGEDCNSMSPFSYPVVGPTASVSGRFIQHSFLLPLLVFSRSLFESFFRISRQMPPGDYVTKPGDADSFYSDMPPGVSTNSGCSSKKRSACLSHLQICTLSFTPSIPSISQNISVFGFRSNGLSHSWSERIPDAKHISDICENGRPRSNSWQGNLSGNRKKLKGKKFRARSNSTETLSPAKSPTSSTGSIASSRRYPYPMPPLPDDQRKANRQSARLWETSI</sequence>
<dbReference type="AlphaFoldDB" id="A0AAQ6A949"/>
<dbReference type="PRINTS" id="PR00289">
    <property type="entry name" value="DISINTEGRIN"/>
</dbReference>
<dbReference type="PROSITE" id="PS50214">
    <property type="entry name" value="DISINTEGRIN_2"/>
    <property type="match status" value="1"/>
</dbReference>
<dbReference type="Proteomes" id="UP001501940">
    <property type="component" value="Chromosome 9"/>
</dbReference>
<keyword evidence="17" id="KW-1185">Reference proteome</keyword>
<dbReference type="InterPro" id="IPR001762">
    <property type="entry name" value="Disintegrin_dom"/>
</dbReference>
<evidence type="ECO:0000259" key="15">
    <source>
        <dbReference type="PROSITE" id="PS50215"/>
    </source>
</evidence>
<keyword evidence="8" id="KW-0325">Glycoprotein</keyword>
<dbReference type="FunFam" id="3.40.390.10:FF:000014">
    <property type="entry name" value="disintegrin and metalloproteinase domain-containing protein 11"/>
    <property type="match status" value="1"/>
</dbReference>
<dbReference type="Gene3D" id="2.10.25.10">
    <property type="entry name" value="Laminin"/>
    <property type="match status" value="1"/>
</dbReference>
<dbReference type="GO" id="GO:0006508">
    <property type="term" value="P:proteolysis"/>
    <property type="evidence" value="ECO:0007669"/>
    <property type="project" value="InterPro"/>
</dbReference>
<evidence type="ECO:0000313" key="16">
    <source>
        <dbReference type="Ensembl" id="ENSAOCP00000073597.1"/>
    </source>
</evidence>
<dbReference type="Ensembl" id="ENSAOCT00000057740.1">
    <property type="protein sequence ID" value="ENSAOCP00000073597.1"/>
    <property type="gene ID" value="ENSAOCG00000002515.2"/>
</dbReference>
<feature type="disulfide bond" evidence="10">
    <location>
        <begin position="405"/>
        <end position="425"/>
    </location>
</feature>
<dbReference type="GeneTree" id="ENSGT00940000156889"/>
<dbReference type="GO" id="GO:0004222">
    <property type="term" value="F:metalloendopeptidase activity"/>
    <property type="evidence" value="ECO:0007669"/>
    <property type="project" value="InterPro"/>
</dbReference>
<dbReference type="Pfam" id="PF01421">
    <property type="entry name" value="Reprolysin"/>
    <property type="match status" value="1"/>
</dbReference>
<comment type="caution">
    <text evidence="11">Lacks conserved residue(s) required for the propagation of feature annotation.</text>
</comment>
<dbReference type="PANTHER" id="PTHR11905">
    <property type="entry name" value="ADAM A DISINTEGRIN AND METALLOPROTEASE DOMAIN"/>
    <property type="match status" value="1"/>
</dbReference>
<feature type="disulfide bond" evidence="11">
    <location>
        <begin position="604"/>
        <end position="613"/>
    </location>
</feature>
<evidence type="ECO:0000259" key="13">
    <source>
        <dbReference type="PROSITE" id="PS50026"/>
    </source>
</evidence>
<dbReference type="InterPro" id="IPR018358">
    <property type="entry name" value="Disintegrin_CS"/>
</dbReference>
<evidence type="ECO:0000256" key="3">
    <source>
        <dbReference type="ARBA" id="ARBA00022692"/>
    </source>
</evidence>
<dbReference type="GO" id="GO:0098839">
    <property type="term" value="C:postsynaptic density membrane"/>
    <property type="evidence" value="ECO:0007669"/>
    <property type="project" value="TreeGrafter"/>
</dbReference>
<evidence type="ECO:0000256" key="4">
    <source>
        <dbReference type="ARBA" id="ARBA00022729"/>
    </source>
</evidence>
<feature type="domain" description="Disintegrin" evidence="14">
    <location>
        <begin position="346"/>
        <end position="433"/>
    </location>
</feature>
<evidence type="ECO:0000256" key="1">
    <source>
        <dbReference type="ARBA" id="ARBA00022536"/>
    </source>
</evidence>
<evidence type="ECO:0000256" key="7">
    <source>
        <dbReference type="ARBA" id="ARBA00023157"/>
    </source>
</evidence>
<dbReference type="SUPFAM" id="SSF57552">
    <property type="entry name" value="Blood coagulation inhibitor (disintegrin)"/>
    <property type="match status" value="1"/>
</dbReference>
<keyword evidence="7 11" id="KW-1015">Disulfide bond</keyword>
<proteinExistence type="predicted"/>
<protein>
    <recommendedName>
        <fullName evidence="18">ADAM metallopeptidase domain 22</fullName>
    </recommendedName>
</protein>
<reference evidence="16 17" key="1">
    <citation type="submission" date="2022-01" db="EMBL/GenBank/DDBJ databases">
        <title>A chromosome-scale genome assembly of the false clownfish, Amphiprion ocellaris.</title>
        <authorList>
            <person name="Ryu T."/>
        </authorList>
    </citation>
    <scope>NUCLEOTIDE SEQUENCE [LARGE SCALE GENOMIC DNA]</scope>
</reference>
<dbReference type="PROSITE" id="PS50026">
    <property type="entry name" value="EGF_3"/>
    <property type="match status" value="1"/>
</dbReference>
<dbReference type="InterPro" id="IPR034027">
    <property type="entry name" value="Reprolysin_adamalysin"/>
</dbReference>
<dbReference type="PROSITE" id="PS01186">
    <property type="entry name" value="EGF_2"/>
    <property type="match status" value="1"/>
</dbReference>
<keyword evidence="4" id="KW-0732">Signal</keyword>
<keyword evidence="5" id="KW-1133">Transmembrane helix</keyword>
<dbReference type="Pfam" id="PF08516">
    <property type="entry name" value="ADAM_CR"/>
    <property type="match status" value="1"/>
</dbReference>
<evidence type="ECO:0000256" key="6">
    <source>
        <dbReference type="ARBA" id="ARBA00023136"/>
    </source>
</evidence>
<feature type="domain" description="EGF-like" evidence="13">
    <location>
        <begin position="577"/>
        <end position="614"/>
    </location>
</feature>
<accession>A0AAQ6A949</accession>
<dbReference type="PROSITE" id="PS00022">
    <property type="entry name" value="EGF_1"/>
    <property type="match status" value="1"/>
</dbReference>
<comment type="subcellular location">
    <subcellularLocation>
        <location evidence="9">Endomembrane system</location>
        <topology evidence="9">Single-pass type I membrane protein</topology>
    </subcellularLocation>
</comment>
<evidence type="ECO:0000256" key="11">
    <source>
        <dbReference type="PROSITE-ProRule" id="PRU00076"/>
    </source>
</evidence>
<reference evidence="16" key="3">
    <citation type="submission" date="2025-09" db="UniProtKB">
        <authorList>
            <consortium name="Ensembl"/>
        </authorList>
    </citation>
    <scope>IDENTIFICATION</scope>
</reference>
<feature type="compositionally biased region" description="Low complexity" evidence="12">
    <location>
        <begin position="789"/>
        <end position="800"/>
    </location>
</feature>
<feature type="compositionally biased region" description="Polar residues" evidence="12">
    <location>
        <begin position="753"/>
        <end position="764"/>
    </location>
</feature>
<dbReference type="InterPro" id="IPR036436">
    <property type="entry name" value="Disintegrin_dom_sf"/>
</dbReference>
<feature type="compositionally biased region" description="Basic residues" evidence="12">
    <location>
        <begin position="765"/>
        <end position="776"/>
    </location>
</feature>
<name>A0AAQ6A949_AMPOC</name>
<feature type="compositionally biased region" description="Polar residues" evidence="12">
    <location>
        <begin position="777"/>
        <end position="788"/>
    </location>
</feature>
<dbReference type="InterPro" id="IPR001590">
    <property type="entry name" value="Peptidase_M12B"/>
</dbReference>
<reference evidence="16" key="2">
    <citation type="submission" date="2025-08" db="UniProtKB">
        <authorList>
            <consortium name="Ensembl"/>
        </authorList>
    </citation>
    <scope>IDENTIFICATION</scope>
</reference>
<keyword evidence="1 11" id="KW-0245">EGF-like domain</keyword>
<dbReference type="SMART" id="SM00050">
    <property type="entry name" value="DISIN"/>
    <property type="match status" value="1"/>
</dbReference>
<dbReference type="CDD" id="cd04269">
    <property type="entry name" value="ZnMc_adamalysin_II_like"/>
    <property type="match status" value="1"/>
</dbReference>
<dbReference type="PROSITE" id="PS50215">
    <property type="entry name" value="ADAM_MEPRO"/>
    <property type="match status" value="1"/>
</dbReference>
<keyword evidence="6" id="KW-0472">Membrane</keyword>
<dbReference type="InterPro" id="IPR000742">
    <property type="entry name" value="EGF"/>
</dbReference>
<dbReference type="PROSITE" id="PS00427">
    <property type="entry name" value="DISINTEGRIN_1"/>
    <property type="match status" value="1"/>
</dbReference>
<dbReference type="Gene3D" id="3.40.390.10">
    <property type="entry name" value="Collagenase (Catalytic Domain)"/>
    <property type="match status" value="1"/>
</dbReference>
<evidence type="ECO:0000256" key="10">
    <source>
        <dbReference type="PROSITE-ProRule" id="PRU00068"/>
    </source>
</evidence>
<dbReference type="GO" id="GO:0012505">
    <property type="term" value="C:endomembrane system"/>
    <property type="evidence" value="ECO:0007669"/>
    <property type="project" value="UniProtKB-SubCell"/>
</dbReference>
<dbReference type="SUPFAM" id="SSF55486">
    <property type="entry name" value="Metalloproteases ('zincins'), catalytic domain"/>
    <property type="match status" value="1"/>
</dbReference>
<evidence type="ECO:0000256" key="8">
    <source>
        <dbReference type="ARBA" id="ARBA00023180"/>
    </source>
</evidence>
<evidence type="ECO:0000256" key="2">
    <source>
        <dbReference type="ARBA" id="ARBA00022685"/>
    </source>
</evidence>
<feature type="domain" description="Peptidase M12B" evidence="15">
    <location>
        <begin position="141"/>
        <end position="340"/>
    </location>
</feature>
<evidence type="ECO:0000256" key="5">
    <source>
        <dbReference type="ARBA" id="ARBA00022989"/>
    </source>
</evidence>
<gene>
    <name evidence="16" type="primary">PRDM15</name>
</gene>
<evidence type="ECO:0008006" key="18">
    <source>
        <dbReference type="Google" id="ProtNLM"/>
    </source>
</evidence>
<organism evidence="16 17">
    <name type="scientific">Amphiprion ocellaris</name>
    <name type="common">Clown anemonefish</name>
    <dbReference type="NCBI Taxonomy" id="80972"/>
    <lineage>
        <taxon>Eukaryota</taxon>
        <taxon>Metazoa</taxon>
        <taxon>Chordata</taxon>
        <taxon>Craniata</taxon>
        <taxon>Vertebrata</taxon>
        <taxon>Euteleostomi</taxon>
        <taxon>Actinopterygii</taxon>
        <taxon>Neopterygii</taxon>
        <taxon>Teleostei</taxon>
        <taxon>Neoteleostei</taxon>
        <taxon>Acanthomorphata</taxon>
        <taxon>Ovalentaria</taxon>
        <taxon>Pomacentridae</taxon>
        <taxon>Amphiprion</taxon>
    </lineage>
</organism>
<dbReference type="InterPro" id="IPR024079">
    <property type="entry name" value="MetalloPept_cat_dom_sf"/>
</dbReference>
<evidence type="ECO:0000313" key="17">
    <source>
        <dbReference type="Proteomes" id="UP001501940"/>
    </source>
</evidence>
<evidence type="ECO:0000259" key="14">
    <source>
        <dbReference type="PROSITE" id="PS50214"/>
    </source>
</evidence>
<dbReference type="Pfam" id="PF23106">
    <property type="entry name" value="EGF_Teneurin"/>
    <property type="match status" value="1"/>
</dbReference>
<evidence type="ECO:0000256" key="12">
    <source>
        <dbReference type="SAM" id="MobiDB-lite"/>
    </source>
</evidence>
<dbReference type="InterPro" id="IPR006586">
    <property type="entry name" value="ADAM_Cys-rich"/>
</dbReference>
<dbReference type="PANTHER" id="PTHR11905:SF14">
    <property type="entry name" value="DISINTEGRIN AND METALLOPROTEINASE DOMAIN-CONTAINING PROTEIN 22"/>
    <property type="match status" value="1"/>
</dbReference>
<dbReference type="FunFam" id="4.10.70.10:FF:000001">
    <property type="entry name" value="Disintegrin and metalloproteinase domain-containing protein 22"/>
    <property type="match status" value="1"/>
</dbReference>
<dbReference type="InterPro" id="IPR002870">
    <property type="entry name" value="Peptidase_M12B_N"/>
</dbReference>
<dbReference type="Pfam" id="PF00200">
    <property type="entry name" value="Disintegrin"/>
    <property type="match status" value="1"/>
</dbReference>
<dbReference type="Gene3D" id="4.10.70.10">
    <property type="entry name" value="Disintegrin domain"/>
    <property type="match status" value="1"/>
</dbReference>
<feature type="region of interest" description="Disordered" evidence="12">
    <location>
        <begin position="748"/>
        <end position="829"/>
    </location>
</feature>
<dbReference type="Pfam" id="PF01562">
    <property type="entry name" value="Pep_M12B_propep"/>
    <property type="match status" value="1"/>
</dbReference>
<keyword evidence="3" id="KW-0812">Transmembrane</keyword>
<keyword evidence="2" id="KW-0165">Cleavage on pair of basic residues</keyword>
<dbReference type="SMART" id="SM00608">
    <property type="entry name" value="ACR"/>
    <property type="match status" value="1"/>
</dbReference>
<evidence type="ECO:0000256" key="9">
    <source>
        <dbReference type="ARBA" id="ARBA00046288"/>
    </source>
</evidence>